<keyword evidence="2" id="KW-1185">Reference proteome</keyword>
<dbReference type="Proteomes" id="UP001152607">
    <property type="component" value="Unassembled WGS sequence"/>
</dbReference>
<dbReference type="AlphaFoldDB" id="A0A9W4UT91"/>
<reference evidence="1" key="1">
    <citation type="submission" date="2023-01" db="EMBL/GenBank/DDBJ databases">
        <authorList>
            <person name="Van Ghelder C."/>
            <person name="Rancurel C."/>
        </authorList>
    </citation>
    <scope>NUCLEOTIDE SEQUENCE</scope>
    <source>
        <strain evidence="1">CNCM I-4278</strain>
    </source>
</reference>
<comment type="caution">
    <text evidence="1">The sequence shown here is derived from an EMBL/GenBank/DDBJ whole genome shotgun (WGS) entry which is preliminary data.</text>
</comment>
<protein>
    <submittedName>
        <fullName evidence="1">Uncharacterized protein</fullName>
    </submittedName>
</protein>
<organism evidence="1 2">
    <name type="scientific">Periconia digitata</name>
    <dbReference type="NCBI Taxonomy" id="1303443"/>
    <lineage>
        <taxon>Eukaryota</taxon>
        <taxon>Fungi</taxon>
        <taxon>Dikarya</taxon>
        <taxon>Ascomycota</taxon>
        <taxon>Pezizomycotina</taxon>
        <taxon>Dothideomycetes</taxon>
        <taxon>Pleosporomycetidae</taxon>
        <taxon>Pleosporales</taxon>
        <taxon>Massarineae</taxon>
        <taxon>Periconiaceae</taxon>
        <taxon>Periconia</taxon>
    </lineage>
</organism>
<sequence length="57" mass="6119">MYSAVNNALTQLAISDDSTHRQLLGSQTNMFALLCEHPAVEPPCPAQSSCCSPPCLR</sequence>
<gene>
    <name evidence="1" type="ORF">PDIGIT_LOCUS15126</name>
</gene>
<evidence type="ECO:0000313" key="1">
    <source>
        <dbReference type="EMBL" id="CAI6341926.1"/>
    </source>
</evidence>
<evidence type="ECO:0000313" key="2">
    <source>
        <dbReference type="Proteomes" id="UP001152607"/>
    </source>
</evidence>
<accession>A0A9W4UT91</accession>
<proteinExistence type="predicted"/>
<name>A0A9W4UT91_9PLEO</name>
<dbReference type="EMBL" id="CAOQHR010000012">
    <property type="protein sequence ID" value="CAI6341926.1"/>
    <property type="molecule type" value="Genomic_DNA"/>
</dbReference>